<dbReference type="EMBL" id="WHWC01000007">
    <property type="protein sequence ID" value="KAG8378734.1"/>
    <property type="molecule type" value="Genomic_DNA"/>
</dbReference>
<dbReference type="AlphaFoldDB" id="A0AAV6X735"/>
<feature type="compositionally biased region" description="Low complexity" evidence="1">
    <location>
        <begin position="249"/>
        <end position="260"/>
    </location>
</feature>
<comment type="caution">
    <text evidence="2">The sequence shown here is derived from an EMBL/GenBank/DDBJ whole genome shotgun (WGS) entry which is preliminary data.</text>
</comment>
<sequence length="352" mass="39380">MIVKFDFWRSEFTISVHFHAVLNAILKLRAVFLVKPKPVNDNCNNPRRKPFKGCLGALDRSYIDVQVLKAHKLRYRTCKGSIGVNVLGVVDQDMKFVYVLPGWERSAADSRVLHDAMSRPNGLRVPTACTTMLPSSSNISKSKGTRAFANRCGWTPHEEEVLIDSIKGMLANGWKADNGFRFGYLNHLADEMMKMFPGTNIRIILLATENVVKNKEKTAPINVPSPGLDGQNDFNHDIDEDETTSVGQSMCSMPASSSTSKQSNKGKRKIMEGLEPIVEALDKFTEKTYAKLSELTDIISHEFKLSTKKEVVYQTVAGIEDLTLQEKLVASNMIVKNHEVLELFFTLPDAAR</sequence>
<dbReference type="Proteomes" id="UP000826271">
    <property type="component" value="Unassembled WGS sequence"/>
</dbReference>
<organism evidence="2 3">
    <name type="scientific">Buddleja alternifolia</name>
    <dbReference type="NCBI Taxonomy" id="168488"/>
    <lineage>
        <taxon>Eukaryota</taxon>
        <taxon>Viridiplantae</taxon>
        <taxon>Streptophyta</taxon>
        <taxon>Embryophyta</taxon>
        <taxon>Tracheophyta</taxon>
        <taxon>Spermatophyta</taxon>
        <taxon>Magnoliopsida</taxon>
        <taxon>eudicotyledons</taxon>
        <taxon>Gunneridae</taxon>
        <taxon>Pentapetalae</taxon>
        <taxon>asterids</taxon>
        <taxon>lamiids</taxon>
        <taxon>Lamiales</taxon>
        <taxon>Scrophulariaceae</taxon>
        <taxon>Buddlejeae</taxon>
        <taxon>Buddleja</taxon>
    </lineage>
</organism>
<dbReference type="PANTHER" id="PTHR22930">
    <property type="match status" value="1"/>
</dbReference>
<feature type="region of interest" description="Disordered" evidence="1">
    <location>
        <begin position="218"/>
        <end position="267"/>
    </location>
</feature>
<accession>A0AAV6X735</accession>
<keyword evidence="3" id="KW-1185">Reference proteome</keyword>
<reference evidence="2" key="1">
    <citation type="submission" date="2019-10" db="EMBL/GenBank/DDBJ databases">
        <authorList>
            <person name="Zhang R."/>
            <person name="Pan Y."/>
            <person name="Wang J."/>
            <person name="Ma R."/>
            <person name="Yu S."/>
        </authorList>
    </citation>
    <scope>NUCLEOTIDE SEQUENCE</scope>
    <source>
        <strain evidence="2">LA-IB0</strain>
        <tissue evidence="2">Leaf</tissue>
    </source>
</reference>
<proteinExistence type="predicted"/>
<gene>
    <name evidence="2" type="ORF">BUALT_Bualt07G0016000</name>
</gene>
<dbReference type="PANTHER" id="PTHR22930:SF293">
    <property type="entry name" value="PROTEIN ALP1-LIKE"/>
    <property type="match status" value="1"/>
</dbReference>
<name>A0AAV6X735_9LAMI</name>
<evidence type="ECO:0000313" key="3">
    <source>
        <dbReference type="Proteomes" id="UP000826271"/>
    </source>
</evidence>
<evidence type="ECO:0000256" key="1">
    <source>
        <dbReference type="SAM" id="MobiDB-lite"/>
    </source>
</evidence>
<evidence type="ECO:0008006" key="4">
    <source>
        <dbReference type="Google" id="ProtNLM"/>
    </source>
</evidence>
<evidence type="ECO:0000313" key="2">
    <source>
        <dbReference type="EMBL" id="KAG8378734.1"/>
    </source>
</evidence>
<dbReference type="InterPro" id="IPR045249">
    <property type="entry name" value="HARBI1-like"/>
</dbReference>
<protein>
    <recommendedName>
        <fullName evidence="4">Transposase</fullName>
    </recommendedName>
</protein>